<sequence length="53" mass="5929">MLKTIITLGTGVALGCYYKSHKDKTKLSDEKKEDDINLDGEVKGKKVLSKFLK</sequence>
<name>A0A653K167_9GAMM</name>
<dbReference type="AlphaFoldDB" id="A0A653K167"/>
<organism evidence="1 2">
    <name type="scientific">Acinetobacter proteolyticus</name>
    <dbReference type="NCBI Taxonomy" id="1776741"/>
    <lineage>
        <taxon>Bacteria</taxon>
        <taxon>Pseudomonadati</taxon>
        <taxon>Pseudomonadota</taxon>
        <taxon>Gammaproteobacteria</taxon>
        <taxon>Moraxellales</taxon>
        <taxon>Moraxellaceae</taxon>
        <taxon>Acinetobacter</taxon>
    </lineage>
</organism>
<gene>
    <name evidence="1" type="ORF">ACI8B_110156</name>
</gene>
<protein>
    <recommendedName>
        <fullName evidence="3">Lipoprotein</fullName>
    </recommendedName>
</protein>
<reference evidence="1 2" key="1">
    <citation type="submission" date="2019-10" db="EMBL/GenBank/DDBJ databases">
        <authorList>
            <person name="Karimi E."/>
        </authorList>
    </citation>
    <scope>NUCLEOTIDE SEQUENCE [LARGE SCALE GENOMIC DNA]</scope>
    <source>
        <strain evidence="1">Acinetobacter sp. 8BE</strain>
    </source>
</reference>
<evidence type="ECO:0008006" key="3">
    <source>
        <dbReference type="Google" id="ProtNLM"/>
    </source>
</evidence>
<evidence type="ECO:0000313" key="1">
    <source>
        <dbReference type="EMBL" id="VXA54094.1"/>
    </source>
</evidence>
<proteinExistence type="predicted"/>
<dbReference type="Proteomes" id="UP000430404">
    <property type="component" value="Unassembled WGS sequence"/>
</dbReference>
<dbReference type="EMBL" id="CABWKZ010000003">
    <property type="protein sequence ID" value="VXA54094.1"/>
    <property type="molecule type" value="Genomic_DNA"/>
</dbReference>
<evidence type="ECO:0000313" key="2">
    <source>
        <dbReference type="Proteomes" id="UP000430404"/>
    </source>
</evidence>
<accession>A0A653K167</accession>
<dbReference type="PROSITE" id="PS51257">
    <property type="entry name" value="PROKAR_LIPOPROTEIN"/>
    <property type="match status" value="1"/>
</dbReference>
<dbReference type="RefSeq" id="WP_167353065.1">
    <property type="nucleotide sequence ID" value="NZ_CP158965.1"/>
</dbReference>